<dbReference type="InterPro" id="IPR033749">
    <property type="entry name" value="Polyprenyl_synt_CS"/>
</dbReference>
<dbReference type="GO" id="GO:0045337">
    <property type="term" value="P:farnesyl diphosphate biosynthetic process"/>
    <property type="evidence" value="ECO:0007669"/>
    <property type="project" value="TreeGrafter"/>
</dbReference>
<dbReference type="CDD" id="cd00685">
    <property type="entry name" value="Trans_IPPS_HT"/>
    <property type="match status" value="1"/>
</dbReference>
<dbReference type="InterPro" id="IPR039702">
    <property type="entry name" value="FPS1-like"/>
</dbReference>
<dbReference type="PROSITE" id="PS00723">
    <property type="entry name" value="POLYPRENYL_SYNTHASE_1"/>
    <property type="match status" value="1"/>
</dbReference>
<comment type="similarity">
    <text evidence="2 7">Belongs to the FPP/GGPP synthase family.</text>
</comment>
<dbReference type="Proteomes" id="UP000092600">
    <property type="component" value="Unassembled WGS sequence"/>
</dbReference>
<comment type="cofactor">
    <cofactor evidence="1">
        <name>Mg(2+)</name>
        <dbReference type="ChEBI" id="CHEBI:18420"/>
    </cofactor>
</comment>
<evidence type="ECO:0000256" key="1">
    <source>
        <dbReference type="ARBA" id="ARBA00001946"/>
    </source>
</evidence>
<name>A0A199UEG5_ANACO</name>
<dbReference type="EMBL" id="LSRQ01008386">
    <property type="protein sequence ID" value="OAY63124.1"/>
    <property type="molecule type" value="Genomic_DNA"/>
</dbReference>
<evidence type="ECO:0000256" key="2">
    <source>
        <dbReference type="ARBA" id="ARBA00006706"/>
    </source>
</evidence>
<evidence type="ECO:0000313" key="8">
    <source>
        <dbReference type="EMBL" id="OAY63124.1"/>
    </source>
</evidence>
<dbReference type="InterPro" id="IPR000092">
    <property type="entry name" value="Polyprenyl_synt"/>
</dbReference>
<dbReference type="PANTHER" id="PTHR11525">
    <property type="entry name" value="FARNESYL-PYROPHOSPHATE SYNTHETASE"/>
    <property type="match status" value="1"/>
</dbReference>
<dbReference type="STRING" id="4615.A0A199UEG5"/>
<sequence>MARDGETRSRFLRVYDCLKDELLRDPLFDHTEETRRRVEEMLDYNVPRGKLNRGLAIVETYRLLKEGDELSEEEIFLACVLGWCNEWLQACLLILDDIMDNSHTRRGQLCWYKLPEVGLHAINDGVLIKCHIHRIIKRYFRGKPFYENLMELCDEVGLQTSLGQMLDLIVTHEGEKDLSNYTMAVYRRIVQYKTSYYSFYLPVACALLLAGENLDDFNDVKNILVEMGIYFQVQDDYLDCFGDPKVMGKIGTDIEDYKCSWLVVQALERANDNQRRVLYENYGKSDSVSVAKVKNIYEELNLQDVFFKYELASYEHLISSIEAQPNAAVREVLEWFLRKIHCRQK</sequence>
<dbReference type="SFLD" id="SFLDG01017">
    <property type="entry name" value="Polyprenyl_Transferase_Like"/>
    <property type="match status" value="1"/>
</dbReference>
<accession>A0A199UEG5</accession>
<dbReference type="GO" id="GO:0004337">
    <property type="term" value="F:(2E,6E)-farnesyl diphosphate synthase activity"/>
    <property type="evidence" value="ECO:0007669"/>
    <property type="project" value="TreeGrafter"/>
</dbReference>
<dbReference type="GO" id="GO:0046872">
    <property type="term" value="F:metal ion binding"/>
    <property type="evidence" value="ECO:0007669"/>
    <property type="project" value="UniProtKB-KW"/>
</dbReference>
<evidence type="ECO:0000256" key="6">
    <source>
        <dbReference type="ARBA" id="ARBA00023229"/>
    </source>
</evidence>
<evidence type="ECO:0000256" key="5">
    <source>
        <dbReference type="ARBA" id="ARBA00022842"/>
    </source>
</evidence>
<keyword evidence="3 7" id="KW-0808">Transferase</keyword>
<dbReference type="PROSITE" id="PS00444">
    <property type="entry name" value="POLYPRENYL_SYNTHASE_2"/>
    <property type="match status" value="1"/>
</dbReference>
<dbReference type="GO" id="GO:0004161">
    <property type="term" value="F:dimethylallyltranstransferase activity"/>
    <property type="evidence" value="ECO:0007669"/>
    <property type="project" value="TreeGrafter"/>
</dbReference>
<dbReference type="SFLD" id="SFLDS00005">
    <property type="entry name" value="Isoprenoid_Synthase_Type_I"/>
    <property type="match status" value="1"/>
</dbReference>
<comment type="caution">
    <text evidence="8">The sequence shown here is derived from an EMBL/GenBank/DDBJ whole genome shotgun (WGS) entry which is preliminary data.</text>
</comment>
<evidence type="ECO:0000256" key="4">
    <source>
        <dbReference type="ARBA" id="ARBA00022723"/>
    </source>
</evidence>
<dbReference type="PANTHER" id="PTHR11525:SF14">
    <property type="entry name" value="OS04G0657100 PROTEIN"/>
    <property type="match status" value="1"/>
</dbReference>
<dbReference type="GO" id="GO:0005737">
    <property type="term" value="C:cytoplasm"/>
    <property type="evidence" value="ECO:0007669"/>
    <property type="project" value="TreeGrafter"/>
</dbReference>
<protein>
    <submittedName>
        <fullName evidence="8">Farnesyl pyrophosphate synthase 1</fullName>
    </submittedName>
</protein>
<evidence type="ECO:0000256" key="3">
    <source>
        <dbReference type="ARBA" id="ARBA00022679"/>
    </source>
</evidence>
<keyword evidence="5" id="KW-0460">Magnesium</keyword>
<dbReference type="AlphaFoldDB" id="A0A199UEG5"/>
<reference evidence="8 9" key="1">
    <citation type="journal article" date="2016" name="DNA Res.">
        <title>The draft genome of MD-2 pineapple using hybrid error correction of long reads.</title>
        <authorList>
            <person name="Redwan R.M."/>
            <person name="Saidin A."/>
            <person name="Kumar S.V."/>
        </authorList>
    </citation>
    <scope>NUCLEOTIDE SEQUENCE [LARGE SCALE GENOMIC DNA]</scope>
    <source>
        <strain evidence="9">cv. MD2</strain>
        <tissue evidence="8">Leaf</tissue>
    </source>
</reference>
<keyword evidence="6" id="KW-0414">Isoprene biosynthesis</keyword>
<dbReference type="Pfam" id="PF00348">
    <property type="entry name" value="polyprenyl_synt"/>
    <property type="match status" value="1"/>
</dbReference>
<proteinExistence type="inferred from homology"/>
<evidence type="ECO:0000256" key="7">
    <source>
        <dbReference type="RuleBase" id="RU004466"/>
    </source>
</evidence>
<dbReference type="InterPro" id="IPR008949">
    <property type="entry name" value="Isoprenoid_synthase_dom_sf"/>
</dbReference>
<dbReference type="SUPFAM" id="SSF48576">
    <property type="entry name" value="Terpenoid synthases"/>
    <property type="match status" value="1"/>
</dbReference>
<dbReference type="FunFam" id="1.10.600.10:FF:000008">
    <property type="entry name" value="Farnesyl pyrophosphate synthase"/>
    <property type="match status" value="1"/>
</dbReference>
<keyword evidence="4" id="KW-0479">Metal-binding</keyword>
<organism evidence="8 9">
    <name type="scientific">Ananas comosus</name>
    <name type="common">Pineapple</name>
    <name type="synonym">Ananas ananas</name>
    <dbReference type="NCBI Taxonomy" id="4615"/>
    <lineage>
        <taxon>Eukaryota</taxon>
        <taxon>Viridiplantae</taxon>
        <taxon>Streptophyta</taxon>
        <taxon>Embryophyta</taxon>
        <taxon>Tracheophyta</taxon>
        <taxon>Spermatophyta</taxon>
        <taxon>Magnoliopsida</taxon>
        <taxon>Liliopsida</taxon>
        <taxon>Poales</taxon>
        <taxon>Bromeliaceae</taxon>
        <taxon>Bromelioideae</taxon>
        <taxon>Ananas</taxon>
    </lineage>
</organism>
<evidence type="ECO:0000313" key="9">
    <source>
        <dbReference type="Proteomes" id="UP000092600"/>
    </source>
</evidence>
<dbReference type="Gene3D" id="1.10.600.10">
    <property type="entry name" value="Farnesyl Diphosphate Synthase"/>
    <property type="match status" value="1"/>
</dbReference>
<gene>
    <name evidence="8" type="ORF">ACMD2_15414</name>
</gene>